<gene>
    <name evidence="3" type="ORF">E9531_16285</name>
</gene>
<reference evidence="3 4" key="1">
    <citation type="journal article" date="2015" name="Antonie Van Leeuwenhoek">
        <title>Lampropedia puyangensis sp. nov., isolated from symptomatic bark of Populus ? euramericana canker and emended description of Lampropedia hyalina (Ehrenberg 1832) Lee et al. 2004.</title>
        <authorList>
            <person name="Li Y."/>
            <person name="Wang T."/>
            <person name="Piao C.G."/>
            <person name="Wang L.F."/>
            <person name="Tian G.Z."/>
            <person name="Zhu T.H."/>
            <person name="Guo M.W."/>
        </authorList>
    </citation>
    <scope>NUCLEOTIDE SEQUENCE [LARGE SCALE GENOMIC DNA]</scope>
    <source>
        <strain evidence="3 4">2-bin</strain>
    </source>
</reference>
<evidence type="ECO:0000256" key="2">
    <source>
        <dbReference type="SAM" id="Phobius"/>
    </source>
</evidence>
<protein>
    <submittedName>
        <fullName evidence="3">Uncharacterized protein</fullName>
    </submittedName>
</protein>
<dbReference type="AlphaFoldDB" id="A0A4V4GQ55"/>
<comment type="caution">
    <text evidence="3">The sequence shown here is derived from an EMBL/GenBank/DDBJ whole genome shotgun (WGS) entry which is preliminary data.</text>
</comment>
<evidence type="ECO:0000313" key="4">
    <source>
        <dbReference type="Proteomes" id="UP000308917"/>
    </source>
</evidence>
<keyword evidence="2" id="KW-1133">Transmembrane helix</keyword>
<evidence type="ECO:0000313" key="3">
    <source>
        <dbReference type="EMBL" id="THT96395.1"/>
    </source>
</evidence>
<dbReference type="EMBL" id="STFG01000031">
    <property type="protein sequence ID" value="THT96395.1"/>
    <property type="molecule type" value="Genomic_DNA"/>
</dbReference>
<accession>A0A4V4GQ55</accession>
<dbReference type="RefSeq" id="WP_136574833.1">
    <property type="nucleotide sequence ID" value="NZ_STFG01000031.1"/>
</dbReference>
<keyword evidence="2" id="KW-0472">Membrane</keyword>
<feature type="region of interest" description="Disordered" evidence="1">
    <location>
        <begin position="108"/>
        <end position="128"/>
    </location>
</feature>
<dbReference type="Proteomes" id="UP000308917">
    <property type="component" value="Unassembled WGS sequence"/>
</dbReference>
<sequence length="128" mass="14592">MLWITARIALVRFGDRSAQSTKLLSYPQFKASMTRVHHTRLSNQQNHVFKKKNKVIHRIIWALLLPLFLFYSKNIAIVEKCMQCNEWTMRGSKNGVLKAAQQIKLGAKAKKPAKTGTKACPKGKLQKS</sequence>
<feature type="transmembrane region" description="Helical" evidence="2">
    <location>
        <begin position="55"/>
        <end position="72"/>
    </location>
</feature>
<organism evidence="3 4">
    <name type="scientific">Lampropedia puyangensis</name>
    <dbReference type="NCBI Taxonomy" id="1330072"/>
    <lineage>
        <taxon>Bacteria</taxon>
        <taxon>Pseudomonadati</taxon>
        <taxon>Pseudomonadota</taxon>
        <taxon>Betaproteobacteria</taxon>
        <taxon>Burkholderiales</taxon>
        <taxon>Comamonadaceae</taxon>
        <taxon>Lampropedia</taxon>
    </lineage>
</organism>
<evidence type="ECO:0000256" key="1">
    <source>
        <dbReference type="SAM" id="MobiDB-lite"/>
    </source>
</evidence>
<keyword evidence="4" id="KW-1185">Reference proteome</keyword>
<keyword evidence="2" id="KW-0812">Transmembrane</keyword>
<name>A0A4V4GQ55_9BURK</name>
<proteinExistence type="predicted"/>